<protein>
    <submittedName>
        <fullName evidence="2">Uncharacterized protein</fullName>
    </submittedName>
</protein>
<feature type="region of interest" description="Disordered" evidence="1">
    <location>
        <begin position="411"/>
        <end position="449"/>
    </location>
</feature>
<name>A0AAP6BJ16_9ACTN</name>
<accession>A0AAP6BJ16</accession>
<keyword evidence="4" id="KW-1185">Reference proteome</keyword>
<dbReference type="EMBL" id="JARAWP010000039">
    <property type="protein sequence ID" value="MDX3024864.1"/>
    <property type="molecule type" value="Genomic_DNA"/>
</dbReference>
<dbReference type="RefSeq" id="WP_010359861.1">
    <property type="nucleotide sequence ID" value="NZ_CP122369.1"/>
</dbReference>
<dbReference type="GeneID" id="69812446"/>
<dbReference type="Proteomes" id="UP001272987">
    <property type="component" value="Unassembled WGS sequence"/>
</dbReference>
<feature type="compositionally biased region" description="Pro residues" evidence="1">
    <location>
        <begin position="415"/>
        <end position="424"/>
    </location>
</feature>
<proteinExistence type="predicted"/>
<evidence type="ECO:0000313" key="2">
    <source>
        <dbReference type="EMBL" id="MDX2965634.1"/>
    </source>
</evidence>
<dbReference type="EMBL" id="JARAWC010000044">
    <property type="protein sequence ID" value="MDX2965634.1"/>
    <property type="molecule type" value="Genomic_DNA"/>
</dbReference>
<sequence>MSSPSSDLYLFATTLAEHLGWTATLVPGTQRIGLKASNPPLSDAEIPAALLTMPDGTQFIATAAAEPGAYSIVPRLPDDLPAEAVFEASPHKPATVLVVLADQLPRTAGLVEHFAREWEDHLFLLRNPGEAVRRGQAFTAYTGSIAEVLPGDWATAPVPLRPFDRDLLGDRLWTSGSDDATALSRRAARASLLSGPDHDVVLLQEAGSRALIIAATLLPTTPFISQSDAIPGPGPLVLPSDPHEAADRIYHTLLPVWTRNVWDARISLLAHATVELHHTAASWQVVSPTYAGHPLAEAARGTAMSLRDVRAQDAVDVYLAHAPALLDGITAVTTPTDHLAGPLRGVLYELDYVRQHLTGITRIRQALSEIQEAPATAQSFLTLEHAQDAWHHAMGLATAGDTMIRAARHVAPRIGTPPPPPPTPVAARKPAPEPTPQAPCSGASSRRGR</sequence>
<dbReference type="Proteomes" id="UP001282288">
    <property type="component" value="Unassembled WGS sequence"/>
</dbReference>
<comment type="caution">
    <text evidence="2">The sequence shown here is derived from an EMBL/GenBank/DDBJ whole genome shotgun (WGS) entry which is preliminary data.</text>
</comment>
<reference evidence="2 4" key="1">
    <citation type="journal article" date="2023" name="Microb. Genom.">
        <title>Mesoterricola silvestris gen. nov., sp. nov., Mesoterricola sediminis sp. nov., Geothrix oryzae sp. nov., Geothrix edaphica sp. nov., Geothrix rubra sp. nov., and Geothrix limicola sp. nov., six novel members of Acidobacteriota isolated from soils.</title>
        <authorList>
            <person name="Weisberg A.J."/>
            <person name="Pearce E."/>
            <person name="Kramer C.G."/>
            <person name="Chang J.H."/>
            <person name="Clarke C.R."/>
        </authorList>
    </citation>
    <scope>NUCLEOTIDE SEQUENCE</scope>
    <source>
        <strain evidence="3 4">NB05-1H</strain>
        <strain evidence="2">NRRL_B-16521</strain>
    </source>
</reference>
<organism evidence="2 5">
    <name type="scientific">Streptomyces acidiscabies</name>
    <dbReference type="NCBI Taxonomy" id="42234"/>
    <lineage>
        <taxon>Bacteria</taxon>
        <taxon>Bacillati</taxon>
        <taxon>Actinomycetota</taxon>
        <taxon>Actinomycetes</taxon>
        <taxon>Kitasatosporales</taxon>
        <taxon>Streptomycetaceae</taxon>
        <taxon>Streptomyces</taxon>
    </lineage>
</organism>
<evidence type="ECO:0000256" key="1">
    <source>
        <dbReference type="SAM" id="MobiDB-lite"/>
    </source>
</evidence>
<evidence type="ECO:0000313" key="5">
    <source>
        <dbReference type="Proteomes" id="UP001282288"/>
    </source>
</evidence>
<evidence type="ECO:0000313" key="3">
    <source>
        <dbReference type="EMBL" id="MDX3024864.1"/>
    </source>
</evidence>
<evidence type="ECO:0000313" key="4">
    <source>
        <dbReference type="Proteomes" id="UP001272987"/>
    </source>
</evidence>
<gene>
    <name evidence="2" type="ORF">PV399_38865</name>
    <name evidence="3" type="ORF">PV666_44425</name>
</gene>
<dbReference type="AlphaFoldDB" id="A0AAP6BJ16"/>